<dbReference type="GO" id="GO:0005524">
    <property type="term" value="F:ATP binding"/>
    <property type="evidence" value="ECO:0007669"/>
    <property type="project" value="UniProtKB-KW"/>
</dbReference>
<name>A0A412FI85_9FIRM</name>
<dbReference type="CDD" id="cd07771">
    <property type="entry name" value="ASKHA_NBD_FGGY_RhaB-like"/>
    <property type="match status" value="1"/>
</dbReference>
<evidence type="ECO:0000256" key="6">
    <source>
        <dbReference type="ARBA" id="ARBA00023308"/>
    </source>
</evidence>
<dbReference type="GO" id="GO:0019301">
    <property type="term" value="P:rhamnose catabolic process"/>
    <property type="evidence" value="ECO:0007669"/>
    <property type="project" value="InterPro"/>
</dbReference>
<dbReference type="EMBL" id="QRUP01000030">
    <property type="protein sequence ID" value="RGR67850.1"/>
    <property type="molecule type" value="Genomic_DNA"/>
</dbReference>
<evidence type="ECO:0000259" key="8">
    <source>
        <dbReference type="Pfam" id="PF02782"/>
    </source>
</evidence>
<evidence type="ECO:0000256" key="2">
    <source>
        <dbReference type="ARBA" id="ARBA00022679"/>
    </source>
</evidence>
<dbReference type="Pfam" id="PF02782">
    <property type="entry name" value="FGGY_C"/>
    <property type="match status" value="1"/>
</dbReference>
<evidence type="ECO:0000256" key="5">
    <source>
        <dbReference type="ARBA" id="ARBA00022840"/>
    </source>
</evidence>
<evidence type="ECO:0000313" key="9">
    <source>
        <dbReference type="EMBL" id="RGR67850.1"/>
    </source>
</evidence>
<dbReference type="Proteomes" id="UP000284178">
    <property type="component" value="Unassembled WGS sequence"/>
</dbReference>
<dbReference type="GeneID" id="83017025"/>
<organism evidence="9 10">
    <name type="scientific">Holdemania filiformis</name>
    <dbReference type="NCBI Taxonomy" id="61171"/>
    <lineage>
        <taxon>Bacteria</taxon>
        <taxon>Bacillati</taxon>
        <taxon>Bacillota</taxon>
        <taxon>Erysipelotrichia</taxon>
        <taxon>Erysipelotrichales</taxon>
        <taxon>Erysipelotrichaceae</taxon>
        <taxon>Holdemania</taxon>
    </lineage>
</organism>
<keyword evidence="10" id="KW-1185">Reference proteome</keyword>
<protein>
    <submittedName>
        <fullName evidence="9">Rhamnulokinase</fullName>
    </submittedName>
</protein>
<feature type="domain" description="Carbohydrate kinase FGGY N-terminal" evidence="7">
    <location>
        <begin position="5"/>
        <end position="243"/>
    </location>
</feature>
<dbReference type="InterPro" id="IPR013449">
    <property type="entry name" value="Rhamnulokinase"/>
</dbReference>
<accession>A0A412FI85</accession>
<evidence type="ECO:0000259" key="7">
    <source>
        <dbReference type="Pfam" id="PF00370"/>
    </source>
</evidence>
<dbReference type="GO" id="GO:0008993">
    <property type="term" value="F:rhamnulokinase activity"/>
    <property type="evidence" value="ECO:0007669"/>
    <property type="project" value="InterPro"/>
</dbReference>
<dbReference type="PANTHER" id="PTHR43095:SF5">
    <property type="entry name" value="XYLULOSE KINASE"/>
    <property type="match status" value="1"/>
</dbReference>
<gene>
    <name evidence="9" type="ORF">DWY25_16650</name>
</gene>
<dbReference type="InterPro" id="IPR043129">
    <property type="entry name" value="ATPase_NBD"/>
</dbReference>
<dbReference type="AlphaFoldDB" id="A0A412FI85"/>
<dbReference type="Gene3D" id="3.30.420.40">
    <property type="match status" value="2"/>
</dbReference>
<keyword evidence="5" id="KW-0067">ATP-binding</keyword>
<keyword evidence="2" id="KW-0808">Transferase</keyword>
<keyword evidence="6" id="KW-0684">Rhamnose metabolism</keyword>
<comment type="caution">
    <text evidence="9">The sequence shown here is derived from an EMBL/GenBank/DDBJ whole genome shotgun (WGS) entry which is preliminary data.</text>
</comment>
<dbReference type="RefSeq" id="WP_117896186.1">
    <property type="nucleotide sequence ID" value="NZ_CABJCV010000030.1"/>
</dbReference>
<dbReference type="PANTHER" id="PTHR43095">
    <property type="entry name" value="SUGAR KINASE"/>
    <property type="match status" value="1"/>
</dbReference>
<dbReference type="InterPro" id="IPR050406">
    <property type="entry name" value="FGGY_Carb_Kinase"/>
</dbReference>
<sequence length="494" mass="53929">MEPCVLAIDLGASSGRVIAALSDGKTLRCHEIHRFANEPVACCGSLYWDVLFLFNQIKKGIALAAQRYEVKSLAIDTWGVDFGLLDKSGRLIENPVCYRDERTRGILDVLSETISMPELFAQTGNTPDEINTLMQLAALKNQRPEVLERAHRLLFMPDLIGYFLTGKQACEFTIASTSQCLNPERTGIHTKLLERLGLRPDLFATLRYPGEVLGTLKPEIAAECGCGEIDVLLCGAHDTASAIYALPTEEDHPLFLSCGTWAITGQILDQPVITEASARLGVSNEGSPGGKTRLVRNLTGLWIIQQCKAELERQGTILTYDEIEAMMDPAQSYGGLIDTQAPTFREFGQTIERIHSYLKATGQPLPQTHGELFWCVYQSLAAQMKLAFDELEALTGQPSDTLYMVGGGCQSATLRQKIADATGKRVIAGPVEATALGNIAVQLIAEGLATDHAQITALIQNSEKIMTAVPQTSMTSQIVRLKQLKTQALDYEVA</sequence>
<dbReference type="InterPro" id="IPR018485">
    <property type="entry name" value="FGGY_C"/>
</dbReference>
<dbReference type="Pfam" id="PF00370">
    <property type="entry name" value="FGGY_N"/>
    <property type="match status" value="1"/>
</dbReference>
<dbReference type="SUPFAM" id="SSF53067">
    <property type="entry name" value="Actin-like ATPase domain"/>
    <property type="match status" value="2"/>
</dbReference>
<comment type="similarity">
    <text evidence="1">Belongs to the FGGY kinase family.</text>
</comment>
<keyword evidence="4 9" id="KW-0418">Kinase</keyword>
<dbReference type="InterPro" id="IPR018484">
    <property type="entry name" value="FGGY_N"/>
</dbReference>
<evidence type="ECO:0000256" key="4">
    <source>
        <dbReference type="ARBA" id="ARBA00022777"/>
    </source>
</evidence>
<evidence type="ECO:0000256" key="1">
    <source>
        <dbReference type="ARBA" id="ARBA00009156"/>
    </source>
</evidence>
<keyword evidence="3" id="KW-0547">Nucleotide-binding</keyword>
<proteinExistence type="inferred from homology"/>
<reference evidence="9 10" key="1">
    <citation type="submission" date="2018-08" db="EMBL/GenBank/DDBJ databases">
        <title>A genome reference for cultivated species of the human gut microbiota.</title>
        <authorList>
            <person name="Zou Y."/>
            <person name="Xue W."/>
            <person name="Luo G."/>
        </authorList>
    </citation>
    <scope>NUCLEOTIDE SEQUENCE [LARGE SCALE GENOMIC DNA]</scope>
    <source>
        <strain evidence="9 10">AF24-29</strain>
    </source>
</reference>
<evidence type="ECO:0000313" key="10">
    <source>
        <dbReference type="Proteomes" id="UP000284178"/>
    </source>
</evidence>
<evidence type="ECO:0000256" key="3">
    <source>
        <dbReference type="ARBA" id="ARBA00022741"/>
    </source>
</evidence>
<feature type="domain" description="Carbohydrate kinase FGGY C-terminal" evidence="8">
    <location>
        <begin position="255"/>
        <end position="445"/>
    </location>
</feature>